<dbReference type="EC" id="2.4.-.-" evidence="5"/>
<dbReference type="InterPro" id="IPR001173">
    <property type="entry name" value="Glyco_trans_2-like"/>
</dbReference>
<evidence type="ECO:0000256" key="1">
    <source>
        <dbReference type="ARBA" id="ARBA00006739"/>
    </source>
</evidence>
<dbReference type="EMBL" id="FR687359">
    <property type="protein sequence ID" value="CBW73796.1"/>
    <property type="molecule type" value="Genomic_DNA"/>
</dbReference>
<evidence type="ECO:0000256" key="3">
    <source>
        <dbReference type="ARBA" id="ARBA00022679"/>
    </source>
</evidence>
<evidence type="ECO:0000259" key="4">
    <source>
        <dbReference type="Pfam" id="PF00535"/>
    </source>
</evidence>
<dbReference type="AlphaFoldDB" id="E5ALC3"/>
<sequence length="311" mass="33831">MLLAVAACSCGIVSASMDSPHPENRITVIVLTYRRRDELARTLTHLTALPERVPIIVVDNDSRDGTAQWVAQRFAHVTLIQAPGNLGAAGRNLGAAAARTRYIAFCDDDTWWEPGSLSLAADLLDAYPQVVSLTARVLVGPQRCEDPVCELMRTSPIVPPCALPGPPILGLLAGATAFRTDAFLAAGGYHPRLFIGGEEAVLALDLASAGWSLVYVPQLTVCHYPSPVRDAGRRRSLLARNAVWAAWLRLPAGAALQRTLQLAPRVWREGGGVTGWWQTLRGLRWVFSERRVIPPHVDQMRRCVEAAAARE</sequence>
<feature type="domain" description="Glycosyltransferase 2-like" evidence="4">
    <location>
        <begin position="27"/>
        <end position="139"/>
    </location>
</feature>
<reference evidence="5 6" key="1">
    <citation type="journal article" date="2011" name="J. Bacteriol.">
        <title>Complete genome sequence of Burkholderia rhizoxinica, an endosymbiont of Rhizopus microsporus.</title>
        <authorList>
            <person name="Lackner G."/>
            <person name="Moebius N."/>
            <person name="Partida-Martinez L."/>
            <person name="Hertweck C."/>
        </authorList>
    </citation>
    <scope>NUCLEOTIDE SEQUENCE [LARGE SCALE GENOMIC DNA]</scope>
    <source>
        <strain evidence="6">DSM 19002 / CIP 109453 / HKI 454</strain>
    </source>
</reference>
<dbReference type="Pfam" id="PF00535">
    <property type="entry name" value="Glycos_transf_2"/>
    <property type="match status" value="1"/>
</dbReference>
<dbReference type="PANTHER" id="PTHR43179">
    <property type="entry name" value="RHAMNOSYLTRANSFERASE WBBL"/>
    <property type="match status" value="1"/>
</dbReference>
<dbReference type="eggNOG" id="COG1216">
    <property type="taxonomic scope" value="Bacteria"/>
</dbReference>
<evidence type="ECO:0000256" key="2">
    <source>
        <dbReference type="ARBA" id="ARBA00022676"/>
    </source>
</evidence>
<evidence type="ECO:0000313" key="5">
    <source>
        <dbReference type="EMBL" id="CBW73796.1"/>
    </source>
</evidence>
<organism evidence="5 6">
    <name type="scientific">Mycetohabitans rhizoxinica (strain DSM 19002 / CIP 109453 / HKI 454)</name>
    <name type="common">Paraburkholderia rhizoxinica</name>
    <dbReference type="NCBI Taxonomy" id="882378"/>
    <lineage>
        <taxon>Bacteria</taxon>
        <taxon>Pseudomonadati</taxon>
        <taxon>Pseudomonadota</taxon>
        <taxon>Betaproteobacteria</taxon>
        <taxon>Burkholderiales</taxon>
        <taxon>Burkholderiaceae</taxon>
        <taxon>Mycetohabitans</taxon>
    </lineage>
</organism>
<dbReference type="PANTHER" id="PTHR43179:SF12">
    <property type="entry name" value="GALACTOFURANOSYLTRANSFERASE GLFT2"/>
    <property type="match status" value="1"/>
</dbReference>
<dbReference type="Proteomes" id="UP000007437">
    <property type="component" value="Chromosome"/>
</dbReference>
<dbReference type="InterPro" id="IPR029044">
    <property type="entry name" value="Nucleotide-diphossugar_trans"/>
</dbReference>
<dbReference type="GO" id="GO:0016757">
    <property type="term" value="F:glycosyltransferase activity"/>
    <property type="evidence" value="ECO:0007669"/>
    <property type="project" value="UniProtKB-KW"/>
</dbReference>
<protein>
    <submittedName>
        <fullName evidence="5">Glycosyltransferase involved in cell wall biogenesis</fullName>
        <ecNumber evidence="5">2.4.-.-</ecNumber>
    </submittedName>
</protein>
<name>E5ALC3_MYCRK</name>
<dbReference type="HOGENOM" id="CLU_060110_0_0_4"/>
<dbReference type="KEGG" id="brh:RBRH_01945"/>
<comment type="similarity">
    <text evidence="1">Belongs to the glycosyltransferase 2 family.</text>
</comment>
<dbReference type="SUPFAM" id="SSF53448">
    <property type="entry name" value="Nucleotide-diphospho-sugar transferases"/>
    <property type="match status" value="1"/>
</dbReference>
<gene>
    <name evidence="5" type="ordered locus">RBRH_01945</name>
</gene>
<keyword evidence="2 5" id="KW-0328">Glycosyltransferase</keyword>
<evidence type="ECO:0000313" key="6">
    <source>
        <dbReference type="Proteomes" id="UP000007437"/>
    </source>
</evidence>
<keyword evidence="3 5" id="KW-0808">Transferase</keyword>
<dbReference type="Gene3D" id="3.90.550.10">
    <property type="entry name" value="Spore Coat Polysaccharide Biosynthesis Protein SpsA, Chain A"/>
    <property type="match status" value="1"/>
</dbReference>
<dbReference type="CAZy" id="GT2">
    <property type="family name" value="Glycosyltransferase Family 2"/>
</dbReference>
<proteinExistence type="inferred from homology"/>
<dbReference type="STRING" id="882378.RBRH_01945"/>
<accession>E5ALC3</accession>